<dbReference type="AlphaFoldDB" id="A0A0D2NBG9"/>
<evidence type="ECO:0000256" key="1">
    <source>
        <dbReference type="SAM" id="MobiDB-lite"/>
    </source>
</evidence>
<feature type="region of interest" description="Disordered" evidence="1">
    <location>
        <begin position="56"/>
        <end position="131"/>
    </location>
</feature>
<feature type="compositionally biased region" description="Basic and acidic residues" evidence="1">
    <location>
        <begin position="56"/>
        <end position="77"/>
    </location>
</feature>
<evidence type="ECO:0000313" key="2">
    <source>
        <dbReference type="EMBL" id="KJA13906.1"/>
    </source>
</evidence>
<reference evidence="3" key="1">
    <citation type="submission" date="2014-04" db="EMBL/GenBank/DDBJ databases">
        <title>Evolutionary Origins and Diversification of the Mycorrhizal Mutualists.</title>
        <authorList>
            <consortium name="DOE Joint Genome Institute"/>
            <consortium name="Mycorrhizal Genomics Consortium"/>
            <person name="Kohler A."/>
            <person name="Kuo A."/>
            <person name="Nagy L.G."/>
            <person name="Floudas D."/>
            <person name="Copeland A."/>
            <person name="Barry K.W."/>
            <person name="Cichocki N."/>
            <person name="Veneault-Fourrey C."/>
            <person name="LaButti K."/>
            <person name="Lindquist E.A."/>
            <person name="Lipzen A."/>
            <person name="Lundell T."/>
            <person name="Morin E."/>
            <person name="Murat C."/>
            <person name="Riley R."/>
            <person name="Ohm R."/>
            <person name="Sun H."/>
            <person name="Tunlid A."/>
            <person name="Henrissat B."/>
            <person name="Grigoriev I.V."/>
            <person name="Hibbett D.S."/>
            <person name="Martin F."/>
        </authorList>
    </citation>
    <scope>NUCLEOTIDE SEQUENCE [LARGE SCALE GENOMIC DNA]</scope>
    <source>
        <strain evidence="3">FD-334 SS-4</strain>
    </source>
</reference>
<proteinExistence type="predicted"/>
<evidence type="ECO:0000313" key="3">
    <source>
        <dbReference type="Proteomes" id="UP000054270"/>
    </source>
</evidence>
<feature type="compositionally biased region" description="Polar residues" evidence="1">
    <location>
        <begin position="93"/>
        <end position="102"/>
    </location>
</feature>
<sequence>MDHLRVPRYRAEHGRDIAEANTAYPMHLISEEDLHARDQQLENRDIYVNDAYPAHLAHDNSHPRDVRAPTSSEHDSTRSYPYPISEEQRSLYPVSTPNHNPGSSRGDRRPKKKKSSSRSSRSKRPEGYMYDYGNTSASGGQPAAPAAAYMYSYTPAPLPPLPRVVDGSSWEAYLFSTSLNSAYASNTSAVAAAAQHDYDSLAATYAKWEAVATHGYYAPQPAAVR</sequence>
<gene>
    <name evidence="2" type="ORF">HYPSUDRAFT_470365</name>
</gene>
<organism evidence="2 3">
    <name type="scientific">Hypholoma sublateritium (strain FD-334 SS-4)</name>
    <dbReference type="NCBI Taxonomy" id="945553"/>
    <lineage>
        <taxon>Eukaryota</taxon>
        <taxon>Fungi</taxon>
        <taxon>Dikarya</taxon>
        <taxon>Basidiomycota</taxon>
        <taxon>Agaricomycotina</taxon>
        <taxon>Agaricomycetes</taxon>
        <taxon>Agaricomycetidae</taxon>
        <taxon>Agaricales</taxon>
        <taxon>Agaricineae</taxon>
        <taxon>Strophariaceae</taxon>
        <taxon>Hypholoma</taxon>
    </lineage>
</organism>
<feature type="compositionally biased region" description="Basic residues" evidence="1">
    <location>
        <begin position="108"/>
        <end position="122"/>
    </location>
</feature>
<dbReference type="Proteomes" id="UP000054270">
    <property type="component" value="Unassembled WGS sequence"/>
</dbReference>
<name>A0A0D2NBG9_HYPSF</name>
<dbReference type="EMBL" id="KN817706">
    <property type="protein sequence ID" value="KJA13906.1"/>
    <property type="molecule type" value="Genomic_DNA"/>
</dbReference>
<keyword evidence="3" id="KW-1185">Reference proteome</keyword>
<protein>
    <submittedName>
        <fullName evidence="2">Uncharacterized protein</fullName>
    </submittedName>
</protein>
<accession>A0A0D2NBG9</accession>